<sequence length="159" mass="19833">MSNSTNFKKDQDFKKWLKKNDKFYKDSFITNLINFDYREKKFNKYFFEYYIFKIETKKSTKENFYDLIDKEVLNLKIEDRFDFIIKLFNFYHRDCSYMSELKIFLNFYFNNQNQEEFDAIKGHQLLKIYLNLKDSLLKARVRNFNYLLILINNSFYNIK</sequence>
<gene>
    <name evidence="1" type="ORF">HEPPS_01940</name>
</gene>
<evidence type="ECO:0000313" key="1">
    <source>
        <dbReference type="EMBL" id="CRX36994.1"/>
    </source>
</evidence>
<evidence type="ECO:0000313" key="2">
    <source>
        <dbReference type="Proteomes" id="UP000242141"/>
    </source>
</evidence>
<proteinExistence type="predicted"/>
<protein>
    <submittedName>
        <fullName evidence="1">Uncharacterized protein</fullName>
    </submittedName>
</protein>
<reference evidence="2" key="1">
    <citation type="submission" date="2015-05" db="EMBL/GenBank/DDBJ databases">
        <authorList>
            <person name="Collingro A."/>
        </authorList>
    </citation>
    <scope>NUCLEOTIDE SEQUENCE [LARGE SCALE GENOMIC DNA]</scope>
    <source>
        <strain evidence="2">Ps</strain>
    </source>
</reference>
<dbReference type="EMBL" id="CWGI01000001">
    <property type="protein sequence ID" value="CRX36994.1"/>
    <property type="molecule type" value="Genomic_DNA"/>
</dbReference>
<dbReference type="AlphaFoldDB" id="A0A0G7ZN87"/>
<keyword evidence="2" id="KW-1185">Reference proteome</keyword>
<accession>A0A0G7ZN87</accession>
<organism evidence="1 2">
    <name type="scientific">Candidatus Hepatoplasma crinochetorum</name>
    <dbReference type="NCBI Taxonomy" id="295596"/>
    <lineage>
        <taxon>Bacteria</taxon>
        <taxon>Bacillati</taxon>
        <taxon>Mycoplasmatota</taxon>
        <taxon>Mollicutes</taxon>
        <taxon>Candidatus Hepatoplasmataceae</taxon>
        <taxon>Candidatus Hepatoplasma</taxon>
    </lineage>
</organism>
<name>A0A0G7ZN87_9MOLU</name>
<dbReference type="Proteomes" id="UP000242141">
    <property type="component" value="Unassembled WGS sequence"/>
</dbReference>